<evidence type="ECO:0000313" key="2">
    <source>
        <dbReference type="EMBL" id="MBM7494152.1"/>
    </source>
</evidence>
<evidence type="ECO:0000256" key="1">
    <source>
        <dbReference type="SAM" id="Phobius"/>
    </source>
</evidence>
<comment type="caution">
    <text evidence="2">The sequence shown here is derived from an EMBL/GenBank/DDBJ whole genome shotgun (WGS) entry which is preliminary data.</text>
</comment>
<dbReference type="RefSeq" id="WP_204944766.1">
    <property type="nucleotide sequence ID" value="NZ_JAFBBP010000001.1"/>
</dbReference>
<accession>A0ABS2M1U7</accession>
<organism evidence="2 3">
    <name type="scientific">Micromonospora luteifusca</name>
    <dbReference type="NCBI Taxonomy" id="709860"/>
    <lineage>
        <taxon>Bacteria</taxon>
        <taxon>Bacillati</taxon>
        <taxon>Actinomycetota</taxon>
        <taxon>Actinomycetes</taxon>
        <taxon>Micromonosporales</taxon>
        <taxon>Micromonosporaceae</taxon>
        <taxon>Micromonospora</taxon>
    </lineage>
</organism>
<keyword evidence="1" id="KW-0812">Transmembrane</keyword>
<protein>
    <submittedName>
        <fullName evidence="2">Uncharacterized protein</fullName>
    </submittedName>
</protein>
<reference evidence="2 3" key="1">
    <citation type="submission" date="2021-01" db="EMBL/GenBank/DDBJ databases">
        <title>Sequencing the genomes of 1000 actinobacteria strains.</title>
        <authorList>
            <person name="Klenk H.-P."/>
        </authorList>
    </citation>
    <scope>NUCLEOTIDE SEQUENCE [LARGE SCALE GENOMIC DNA]</scope>
    <source>
        <strain evidence="2 3">DSM 100204</strain>
    </source>
</reference>
<keyword evidence="1" id="KW-0472">Membrane</keyword>
<feature type="transmembrane region" description="Helical" evidence="1">
    <location>
        <begin position="21"/>
        <end position="50"/>
    </location>
</feature>
<dbReference type="Proteomes" id="UP000764837">
    <property type="component" value="Unassembled WGS sequence"/>
</dbReference>
<name>A0ABS2M1U7_9ACTN</name>
<keyword evidence="3" id="KW-1185">Reference proteome</keyword>
<gene>
    <name evidence="2" type="ORF">JOD64_005374</name>
</gene>
<evidence type="ECO:0000313" key="3">
    <source>
        <dbReference type="Proteomes" id="UP000764837"/>
    </source>
</evidence>
<sequence length="52" mass="5222">MTWGGRGRSRRTHTQTAPDHLAGVTGLVGAVAALIAAVAGLLTAAATLLVNR</sequence>
<keyword evidence="1" id="KW-1133">Transmembrane helix</keyword>
<dbReference type="EMBL" id="JAFBBP010000001">
    <property type="protein sequence ID" value="MBM7494152.1"/>
    <property type="molecule type" value="Genomic_DNA"/>
</dbReference>
<proteinExistence type="predicted"/>